<dbReference type="EMBL" id="KZ308232">
    <property type="protein sequence ID" value="KAG8225266.1"/>
    <property type="molecule type" value="Genomic_DNA"/>
</dbReference>
<accession>A0A8K0JZS7</accession>
<dbReference type="Proteomes" id="UP000792457">
    <property type="component" value="Unassembled WGS sequence"/>
</dbReference>
<dbReference type="OrthoDB" id="422540at2759"/>
<dbReference type="AlphaFoldDB" id="A0A8K0JZS7"/>
<dbReference type="InterPro" id="IPR036397">
    <property type="entry name" value="RNaseH_sf"/>
</dbReference>
<gene>
    <name evidence="1" type="ORF">J437_LFUL006499</name>
</gene>
<reference evidence="1" key="1">
    <citation type="submission" date="2013-04" db="EMBL/GenBank/DDBJ databases">
        <authorList>
            <person name="Qu J."/>
            <person name="Murali S.C."/>
            <person name="Bandaranaike D."/>
            <person name="Bellair M."/>
            <person name="Blankenburg K."/>
            <person name="Chao H."/>
            <person name="Dinh H."/>
            <person name="Doddapaneni H."/>
            <person name="Downs B."/>
            <person name="Dugan-Rocha S."/>
            <person name="Elkadiri S."/>
            <person name="Gnanaolivu R.D."/>
            <person name="Hernandez B."/>
            <person name="Javaid M."/>
            <person name="Jayaseelan J.C."/>
            <person name="Lee S."/>
            <person name="Li M."/>
            <person name="Ming W."/>
            <person name="Munidasa M."/>
            <person name="Muniz J."/>
            <person name="Nguyen L."/>
            <person name="Ongeri F."/>
            <person name="Osuji N."/>
            <person name="Pu L.-L."/>
            <person name="Puazo M."/>
            <person name="Qu C."/>
            <person name="Quiroz J."/>
            <person name="Raj R."/>
            <person name="Weissenberger G."/>
            <person name="Xin Y."/>
            <person name="Zou X."/>
            <person name="Han Y."/>
            <person name="Richards S."/>
            <person name="Worley K."/>
            <person name="Muzny D."/>
            <person name="Gibbs R."/>
        </authorList>
    </citation>
    <scope>NUCLEOTIDE SEQUENCE</scope>
    <source>
        <strain evidence="1">Sampled in the wild</strain>
    </source>
</reference>
<sequence>MEEVVMVTVCKSAECFRHVHLDFVDPLPPSDGIRYLVTTVGRYSRWPEATTLMDNPAASITRAFIQRTSIHFNPLHGALQSYRFTSIQNLCLPPGIEWSHRTFPLTAEGCTHVPQKSAMDGGSPLGSFGHPYCLMTQVVFIRQDGLRGWLQAPYVGPFPVLKCGDKYLTVCIKGKKVNISIDHLKPAYTLNIESQTQPANITRSGCRVRFPSYFQSSPQ</sequence>
<keyword evidence="2" id="KW-1185">Reference proteome</keyword>
<reference evidence="1" key="2">
    <citation type="submission" date="2017-10" db="EMBL/GenBank/DDBJ databases">
        <title>Ladona fulva Genome sequencing and assembly.</title>
        <authorList>
            <person name="Murali S."/>
            <person name="Richards S."/>
            <person name="Bandaranaike D."/>
            <person name="Bellair M."/>
            <person name="Blankenburg K."/>
            <person name="Chao H."/>
            <person name="Dinh H."/>
            <person name="Doddapaneni H."/>
            <person name="Dugan-Rocha S."/>
            <person name="Elkadiri S."/>
            <person name="Gnanaolivu R."/>
            <person name="Hernandez B."/>
            <person name="Skinner E."/>
            <person name="Javaid M."/>
            <person name="Lee S."/>
            <person name="Li M."/>
            <person name="Ming W."/>
            <person name="Munidasa M."/>
            <person name="Muniz J."/>
            <person name="Nguyen L."/>
            <person name="Hughes D."/>
            <person name="Osuji N."/>
            <person name="Pu L.-L."/>
            <person name="Puazo M."/>
            <person name="Qu C."/>
            <person name="Quiroz J."/>
            <person name="Raj R."/>
            <person name="Weissenberger G."/>
            <person name="Xin Y."/>
            <person name="Zou X."/>
            <person name="Han Y."/>
            <person name="Worley K."/>
            <person name="Muzny D."/>
            <person name="Gibbs R."/>
        </authorList>
    </citation>
    <scope>NUCLEOTIDE SEQUENCE</scope>
    <source>
        <strain evidence="1">Sampled in the wild</strain>
    </source>
</reference>
<organism evidence="1 2">
    <name type="scientific">Ladona fulva</name>
    <name type="common">Scarce chaser dragonfly</name>
    <name type="synonym">Libellula fulva</name>
    <dbReference type="NCBI Taxonomy" id="123851"/>
    <lineage>
        <taxon>Eukaryota</taxon>
        <taxon>Metazoa</taxon>
        <taxon>Ecdysozoa</taxon>
        <taxon>Arthropoda</taxon>
        <taxon>Hexapoda</taxon>
        <taxon>Insecta</taxon>
        <taxon>Pterygota</taxon>
        <taxon>Palaeoptera</taxon>
        <taxon>Odonata</taxon>
        <taxon>Epiprocta</taxon>
        <taxon>Anisoptera</taxon>
        <taxon>Libelluloidea</taxon>
        <taxon>Libellulidae</taxon>
        <taxon>Ladona</taxon>
    </lineage>
</organism>
<dbReference type="InterPro" id="IPR012337">
    <property type="entry name" value="RNaseH-like_sf"/>
</dbReference>
<dbReference type="GO" id="GO:0003676">
    <property type="term" value="F:nucleic acid binding"/>
    <property type="evidence" value="ECO:0007669"/>
    <property type="project" value="InterPro"/>
</dbReference>
<comment type="caution">
    <text evidence="1">The sequence shown here is derived from an EMBL/GenBank/DDBJ whole genome shotgun (WGS) entry which is preliminary data.</text>
</comment>
<name>A0A8K0JZS7_LADFU</name>
<evidence type="ECO:0000313" key="1">
    <source>
        <dbReference type="EMBL" id="KAG8225266.1"/>
    </source>
</evidence>
<dbReference type="Gene3D" id="3.30.420.10">
    <property type="entry name" value="Ribonuclease H-like superfamily/Ribonuclease H"/>
    <property type="match status" value="1"/>
</dbReference>
<evidence type="ECO:0000313" key="2">
    <source>
        <dbReference type="Proteomes" id="UP000792457"/>
    </source>
</evidence>
<proteinExistence type="predicted"/>
<dbReference type="SUPFAM" id="SSF53098">
    <property type="entry name" value="Ribonuclease H-like"/>
    <property type="match status" value="1"/>
</dbReference>
<protein>
    <submittedName>
        <fullName evidence="1">Uncharacterized protein</fullName>
    </submittedName>
</protein>